<dbReference type="InterPro" id="IPR000182">
    <property type="entry name" value="GNAT_dom"/>
</dbReference>
<gene>
    <name evidence="2" type="ORF">bsdtb5_34390</name>
</gene>
<dbReference type="RefSeq" id="WP_271713214.1">
    <property type="nucleotide sequence ID" value="NZ_AP024169.1"/>
</dbReference>
<evidence type="ECO:0000259" key="1">
    <source>
        <dbReference type="PROSITE" id="PS51186"/>
    </source>
</evidence>
<keyword evidence="3" id="KW-1185">Reference proteome</keyword>
<name>A0A7R7ENT3_9FIRM</name>
<evidence type="ECO:0000313" key="2">
    <source>
        <dbReference type="EMBL" id="BCN32144.1"/>
    </source>
</evidence>
<proteinExistence type="predicted"/>
<dbReference type="EMBL" id="AP024169">
    <property type="protein sequence ID" value="BCN32144.1"/>
    <property type="molecule type" value="Genomic_DNA"/>
</dbReference>
<evidence type="ECO:0000313" key="3">
    <source>
        <dbReference type="Proteomes" id="UP000595897"/>
    </source>
</evidence>
<dbReference type="Proteomes" id="UP000595897">
    <property type="component" value="Chromosome"/>
</dbReference>
<dbReference type="Pfam" id="PF13302">
    <property type="entry name" value="Acetyltransf_3"/>
    <property type="match status" value="1"/>
</dbReference>
<reference evidence="2 3" key="1">
    <citation type="submission" date="2020-11" db="EMBL/GenBank/DDBJ databases">
        <title>Draft genome sequencing of a Lachnospiraceae strain isolated from anoxic soil subjected to BSD treatment.</title>
        <authorList>
            <person name="Uek A."/>
            <person name="Tonouchi A."/>
        </authorList>
    </citation>
    <scope>NUCLEOTIDE SEQUENCE [LARGE SCALE GENOMIC DNA]</scope>
    <source>
        <strain evidence="2 3">TB5</strain>
    </source>
</reference>
<sequence>MKYFKKLVGEHIYLSPMNVEDAATYVKWLNDFSVTDGIGSSFRVADLESEKKWILDNAGNYQFAIVRLEDDKLLGNCGINSIDHLRQCAEVGLFIGEEENRNKGYGTEVLDLLLDYGFHYLNLNNIMLKVFSFNERAISCYKKVGFKEIGRRRKAYYLNGEFHDDVFMDMLKEEYKQ</sequence>
<dbReference type="GO" id="GO:0016747">
    <property type="term" value="F:acyltransferase activity, transferring groups other than amino-acyl groups"/>
    <property type="evidence" value="ECO:0007669"/>
    <property type="project" value="InterPro"/>
</dbReference>
<keyword evidence="2" id="KW-0808">Transferase</keyword>
<dbReference type="PANTHER" id="PTHR43415:SF3">
    <property type="entry name" value="GNAT-FAMILY ACETYLTRANSFERASE"/>
    <property type="match status" value="1"/>
</dbReference>
<dbReference type="PANTHER" id="PTHR43415">
    <property type="entry name" value="SPERMIDINE N(1)-ACETYLTRANSFERASE"/>
    <property type="match status" value="1"/>
</dbReference>
<dbReference type="InterPro" id="IPR016181">
    <property type="entry name" value="Acyl_CoA_acyltransferase"/>
</dbReference>
<feature type="domain" description="N-acetyltransferase" evidence="1">
    <location>
        <begin position="12"/>
        <end position="173"/>
    </location>
</feature>
<dbReference type="PROSITE" id="PS51186">
    <property type="entry name" value="GNAT"/>
    <property type="match status" value="1"/>
</dbReference>
<dbReference type="Gene3D" id="3.40.630.30">
    <property type="match status" value="1"/>
</dbReference>
<dbReference type="KEGG" id="ahb:bsdtb5_34390"/>
<dbReference type="AlphaFoldDB" id="A0A7R7ENT3"/>
<accession>A0A7R7ENT3</accession>
<protein>
    <submittedName>
        <fullName evidence="2">N-acetyltransferase</fullName>
    </submittedName>
</protein>
<dbReference type="SUPFAM" id="SSF55729">
    <property type="entry name" value="Acyl-CoA N-acyltransferases (Nat)"/>
    <property type="match status" value="1"/>
</dbReference>
<organism evidence="2 3">
    <name type="scientific">Anaeromicropila herbilytica</name>
    <dbReference type="NCBI Taxonomy" id="2785025"/>
    <lineage>
        <taxon>Bacteria</taxon>
        <taxon>Bacillati</taxon>
        <taxon>Bacillota</taxon>
        <taxon>Clostridia</taxon>
        <taxon>Lachnospirales</taxon>
        <taxon>Lachnospiraceae</taxon>
        <taxon>Anaeromicropila</taxon>
    </lineage>
</organism>